<feature type="region of interest" description="Disordered" evidence="1">
    <location>
        <begin position="1"/>
        <end position="49"/>
    </location>
</feature>
<dbReference type="EMBL" id="KI669608">
    <property type="protein sequence ID" value="ETN03933.1"/>
    <property type="molecule type" value="Genomic_DNA"/>
</dbReference>
<dbReference type="GeneID" id="20192322"/>
<dbReference type="Proteomes" id="UP000018817">
    <property type="component" value="Unassembled WGS sequence"/>
</dbReference>
<evidence type="ECO:0000313" key="3">
    <source>
        <dbReference type="Proteomes" id="UP000018817"/>
    </source>
</evidence>
<protein>
    <submittedName>
        <fullName evidence="2">Uncharacterized protein</fullName>
    </submittedName>
</protein>
<sequence length="100" mass="11148">MSQPGASKRSAPYTGSRESQRRRLVSPSVLIDAMKNRERRPKHTFNPSKTQQRVNELIAAPENAGEDPAADADCMVSSRSTKLIDPCYDRHDEHGMPTDP</sequence>
<organism evidence="2 3">
    <name type="scientific">Phytophthora nicotianae (strain INRA-310)</name>
    <name type="common">Phytophthora parasitica</name>
    <dbReference type="NCBI Taxonomy" id="761204"/>
    <lineage>
        <taxon>Eukaryota</taxon>
        <taxon>Sar</taxon>
        <taxon>Stramenopiles</taxon>
        <taxon>Oomycota</taxon>
        <taxon>Peronosporomycetes</taxon>
        <taxon>Peronosporales</taxon>
        <taxon>Peronosporaceae</taxon>
        <taxon>Phytophthora</taxon>
    </lineage>
</organism>
<name>W2PSL0_PHYN3</name>
<dbReference type="AlphaFoldDB" id="W2PSL0"/>
<accession>W2PSL0</accession>
<proteinExistence type="predicted"/>
<reference evidence="3" key="1">
    <citation type="submission" date="2011-12" db="EMBL/GenBank/DDBJ databases">
        <authorList>
            <consortium name="The Broad Institute Genome Sequencing Platform"/>
            <person name="Russ C."/>
            <person name="Tyler B."/>
            <person name="Panabieres F."/>
            <person name="Shan W."/>
            <person name="Tripathy S."/>
            <person name="Grunwald N."/>
            <person name="Machado M."/>
            <person name="Young S.K."/>
            <person name="Zeng Q."/>
            <person name="Gargeya S."/>
            <person name="Fitzgerald M."/>
            <person name="Haas B."/>
            <person name="Abouelleil A."/>
            <person name="Alvarado L."/>
            <person name="Arachchi H.M."/>
            <person name="Berlin A."/>
            <person name="Chapman S.B."/>
            <person name="Gearin G."/>
            <person name="Goldberg J."/>
            <person name="Griggs A."/>
            <person name="Gujja S."/>
            <person name="Hansen M."/>
            <person name="Heiman D."/>
            <person name="Howarth C."/>
            <person name="Larimer J."/>
            <person name="Lui A."/>
            <person name="MacDonald P.J.P."/>
            <person name="McCowen C."/>
            <person name="Montmayeur A."/>
            <person name="Murphy C."/>
            <person name="Neiman D."/>
            <person name="Pearson M."/>
            <person name="Priest M."/>
            <person name="Roberts A."/>
            <person name="Saif S."/>
            <person name="Shea T."/>
            <person name="Sisk P."/>
            <person name="Stolte C."/>
            <person name="Sykes S."/>
            <person name="Wortman J."/>
            <person name="Nusbaum C."/>
            <person name="Birren B."/>
        </authorList>
    </citation>
    <scope>NUCLEOTIDE SEQUENCE [LARGE SCALE GENOMIC DNA]</scope>
    <source>
        <strain evidence="3">INRA-310</strain>
    </source>
</reference>
<dbReference type="VEuPathDB" id="FungiDB:PPTG_23723"/>
<dbReference type="RefSeq" id="XP_008910870.1">
    <property type="nucleotide sequence ID" value="XM_008912622.1"/>
</dbReference>
<evidence type="ECO:0000256" key="1">
    <source>
        <dbReference type="SAM" id="MobiDB-lite"/>
    </source>
</evidence>
<gene>
    <name evidence="2" type="ORF">PPTG_23723</name>
</gene>
<evidence type="ECO:0000313" key="2">
    <source>
        <dbReference type="EMBL" id="ETN03933.1"/>
    </source>
</evidence>
<reference evidence="2 3" key="2">
    <citation type="submission" date="2013-11" db="EMBL/GenBank/DDBJ databases">
        <title>The Genome Sequence of Phytophthora parasitica INRA-310.</title>
        <authorList>
            <consortium name="The Broad Institute Genomics Platform"/>
            <person name="Russ C."/>
            <person name="Tyler B."/>
            <person name="Panabieres F."/>
            <person name="Shan W."/>
            <person name="Tripathy S."/>
            <person name="Grunwald N."/>
            <person name="Machado M."/>
            <person name="Johnson C.S."/>
            <person name="Arredondo F."/>
            <person name="Hong C."/>
            <person name="Coffey M."/>
            <person name="Young S.K."/>
            <person name="Zeng Q."/>
            <person name="Gargeya S."/>
            <person name="Fitzgerald M."/>
            <person name="Abouelleil A."/>
            <person name="Alvarado L."/>
            <person name="Chapman S.B."/>
            <person name="Gainer-Dewar J."/>
            <person name="Goldberg J."/>
            <person name="Griggs A."/>
            <person name="Gujja S."/>
            <person name="Hansen M."/>
            <person name="Howarth C."/>
            <person name="Imamovic A."/>
            <person name="Ireland A."/>
            <person name="Larimer J."/>
            <person name="McCowan C."/>
            <person name="Murphy C."/>
            <person name="Pearson M."/>
            <person name="Poon T.W."/>
            <person name="Priest M."/>
            <person name="Roberts A."/>
            <person name="Saif S."/>
            <person name="Shea T."/>
            <person name="Sykes S."/>
            <person name="Wortman J."/>
            <person name="Nusbaum C."/>
            <person name="Birren B."/>
        </authorList>
    </citation>
    <scope>NUCLEOTIDE SEQUENCE [LARGE SCALE GENOMIC DNA]</scope>
    <source>
        <strain evidence="2 3">INRA-310</strain>
    </source>
</reference>